<dbReference type="Gene3D" id="2.130.10.10">
    <property type="entry name" value="YVTN repeat-like/Quinoprotein amine dehydrogenase"/>
    <property type="match status" value="1"/>
</dbReference>
<dbReference type="InterPro" id="IPR015943">
    <property type="entry name" value="WD40/YVTN_repeat-like_dom_sf"/>
</dbReference>
<keyword evidence="2" id="KW-0378">Hydrolase</keyword>
<dbReference type="GO" id="GO:0016787">
    <property type="term" value="F:hydrolase activity"/>
    <property type="evidence" value="ECO:0007669"/>
    <property type="project" value="UniProtKB-KW"/>
</dbReference>
<evidence type="ECO:0000313" key="3">
    <source>
        <dbReference type="Proteomes" id="UP001059617"/>
    </source>
</evidence>
<keyword evidence="1" id="KW-1133">Transmembrane helix</keyword>
<accession>A0ABY5W2R1</accession>
<sequence>MPDRLELRLHAERDRLDIKQPPLAVITARASVLRRRRRLARAGAASAVAALAILAVTVTVTGDDRPVPNQPAASDPAGVWSAEDITVNGLPHLPTDLPGTVRDVEFLDPERGFLLSVECKGASCTTWVSATADGGRTWRTQAAPGALGSAAADALPTLVVTGPQITLLGAGTSPLRSTSADGETWNSRRETLPAGDGTAPLPGTAHLFQAGLEAGFEPASKTCGKRVLAVTPEGIVAPPRQPTDIEVCWTAPVRGGDGSWWVGGRSGGSPALAVSRDDGATWEPHVFTGSFTGSSQARMVMHGRNVFAVIVDPSTSPESLLGVASSDNDGATFGPVHPTVGQATIGGDPVPLLDGRLLIVDGQGNWLVSENRGATWHRVTGLHHTLRLARTQAGYVAYNMSTIYTAYSVDGSTWQKLDAQ</sequence>
<proteinExistence type="predicted"/>
<reference evidence="2" key="2">
    <citation type="submission" date="2022-09" db="EMBL/GenBank/DDBJ databases">
        <title>Biosynthetic gene clusters of Dactylosporangioum fulvum.</title>
        <authorList>
            <person name="Caradec T."/>
        </authorList>
    </citation>
    <scope>NUCLEOTIDE SEQUENCE</scope>
    <source>
        <strain evidence="2">NRRL B-16292</strain>
    </source>
</reference>
<evidence type="ECO:0000313" key="2">
    <source>
        <dbReference type="EMBL" id="UWP83631.1"/>
    </source>
</evidence>
<gene>
    <name evidence="2" type="ORF">Dfulv_04995</name>
</gene>
<dbReference type="Proteomes" id="UP001059617">
    <property type="component" value="Chromosome"/>
</dbReference>
<keyword evidence="1" id="KW-0472">Membrane</keyword>
<keyword evidence="3" id="KW-1185">Reference proteome</keyword>
<reference evidence="2" key="1">
    <citation type="submission" date="2021-04" db="EMBL/GenBank/DDBJ databases">
        <authorList>
            <person name="Hartkoorn R.C."/>
            <person name="Beaudoing E."/>
            <person name="Hot D."/>
        </authorList>
    </citation>
    <scope>NUCLEOTIDE SEQUENCE</scope>
    <source>
        <strain evidence="2">NRRL B-16292</strain>
    </source>
</reference>
<dbReference type="CDD" id="cd15482">
    <property type="entry name" value="Sialidase_non-viral"/>
    <property type="match status" value="1"/>
</dbReference>
<protein>
    <submittedName>
        <fullName evidence="2">Glycoside hydrolase</fullName>
    </submittedName>
</protein>
<keyword evidence="1" id="KW-0812">Transmembrane</keyword>
<feature type="transmembrane region" description="Helical" evidence="1">
    <location>
        <begin position="39"/>
        <end position="60"/>
    </location>
</feature>
<dbReference type="EMBL" id="CP073720">
    <property type="protein sequence ID" value="UWP83631.1"/>
    <property type="molecule type" value="Genomic_DNA"/>
</dbReference>
<dbReference type="SUPFAM" id="SSF110296">
    <property type="entry name" value="Oligoxyloglucan reducing end-specific cellobiohydrolase"/>
    <property type="match status" value="1"/>
</dbReference>
<organism evidence="2 3">
    <name type="scientific">Dactylosporangium fulvum</name>
    <dbReference type="NCBI Taxonomy" id="53359"/>
    <lineage>
        <taxon>Bacteria</taxon>
        <taxon>Bacillati</taxon>
        <taxon>Actinomycetota</taxon>
        <taxon>Actinomycetes</taxon>
        <taxon>Micromonosporales</taxon>
        <taxon>Micromonosporaceae</taxon>
        <taxon>Dactylosporangium</taxon>
    </lineage>
</organism>
<dbReference type="RefSeq" id="WP_259861428.1">
    <property type="nucleotide sequence ID" value="NZ_BAAAST010000060.1"/>
</dbReference>
<evidence type="ECO:0000256" key="1">
    <source>
        <dbReference type="SAM" id="Phobius"/>
    </source>
</evidence>
<name>A0ABY5W2R1_9ACTN</name>